<evidence type="ECO:0000256" key="23">
    <source>
        <dbReference type="ARBA" id="ARBA00032380"/>
    </source>
</evidence>
<dbReference type="Proteomes" id="UP000233080">
    <property type="component" value="Unassembled WGS sequence"/>
</dbReference>
<evidence type="ECO:0000256" key="18">
    <source>
        <dbReference type="ARBA" id="ARBA00023098"/>
    </source>
</evidence>
<evidence type="ECO:0000256" key="1">
    <source>
        <dbReference type="ARBA" id="ARBA00001946"/>
    </source>
</evidence>
<evidence type="ECO:0000256" key="17">
    <source>
        <dbReference type="ARBA" id="ARBA00023011"/>
    </source>
</evidence>
<proteinExistence type="inferred from homology"/>
<keyword evidence="13" id="KW-0152">Cholesterol biosynthesis</keyword>
<evidence type="ECO:0000256" key="20">
    <source>
        <dbReference type="ARBA" id="ARBA00023221"/>
    </source>
</evidence>
<evidence type="ECO:0000256" key="14">
    <source>
        <dbReference type="ARBA" id="ARBA00022842"/>
    </source>
</evidence>
<dbReference type="FunFam" id="1.10.600.10:FF:000052">
    <property type="entry name" value="Farnesyl pyrophosphate synthase"/>
    <property type="match status" value="1"/>
</dbReference>
<evidence type="ECO:0000256" key="32">
    <source>
        <dbReference type="RuleBase" id="RU004466"/>
    </source>
</evidence>
<comment type="function">
    <text evidence="30">Key enzyme in isoprenoid biosynthesis which catalyzes the formation of farnesyl diphosphate (FPP), a precursor for several classes of essential metabolites including sterols, dolichols, carotenoids, and ubiquinones. FPP also serves as substrate for protein farnesylation and geranylgeranylation. Catalyzes the sequential condensation of isopentenyl pyrophosphate with the allylic pyrophosphates, dimethylallyl pyrophosphate, and then with the resultant geranylpyrophosphate to the ultimate product farnesyl pyrophosphate.</text>
</comment>
<dbReference type="PANTHER" id="PTHR11525:SF0">
    <property type="entry name" value="FARNESYL PYROPHOSPHATE SYNTHASE"/>
    <property type="match status" value="1"/>
</dbReference>
<keyword evidence="11 32" id="KW-0808">Transferase</keyword>
<dbReference type="SFLD" id="SFLDS00005">
    <property type="entry name" value="Isoprenoid_Synthase_Type_I"/>
    <property type="match status" value="1"/>
</dbReference>
<evidence type="ECO:0000256" key="26">
    <source>
        <dbReference type="ARBA" id="ARBA00032873"/>
    </source>
</evidence>
<keyword evidence="16" id="KW-0007">Acetylation</keyword>
<evidence type="ECO:0000256" key="24">
    <source>
        <dbReference type="ARBA" id="ARBA00032424"/>
    </source>
</evidence>
<comment type="subcellular location">
    <subcellularLocation>
        <location evidence="2">Cytoplasm</location>
    </subcellularLocation>
</comment>
<dbReference type="PROSITE" id="PS00444">
    <property type="entry name" value="POLYPRENYL_SYNTHASE_2"/>
    <property type="match status" value="1"/>
</dbReference>
<keyword evidence="15" id="KW-0752">Steroid biosynthesis</keyword>
<evidence type="ECO:0000256" key="22">
    <source>
        <dbReference type="ARBA" id="ARBA00023278"/>
    </source>
</evidence>
<organism evidence="33 34">
    <name type="scientific">Colobus angolensis palliatus</name>
    <name type="common">Peters' Angolan colobus</name>
    <dbReference type="NCBI Taxonomy" id="336983"/>
    <lineage>
        <taxon>Eukaryota</taxon>
        <taxon>Metazoa</taxon>
        <taxon>Chordata</taxon>
        <taxon>Craniata</taxon>
        <taxon>Vertebrata</taxon>
        <taxon>Euteleostomi</taxon>
        <taxon>Mammalia</taxon>
        <taxon>Eutheria</taxon>
        <taxon>Euarchontoglires</taxon>
        <taxon>Primates</taxon>
        <taxon>Haplorrhini</taxon>
        <taxon>Catarrhini</taxon>
        <taxon>Cercopithecidae</taxon>
        <taxon>Colobinae</taxon>
        <taxon>Colobus</taxon>
    </lineage>
</organism>
<keyword evidence="19" id="KW-1207">Sterol metabolism</keyword>
<comment type="cofactor">
    <cofactor evidence="1">
        <name>Mg(2+)</name>
        <dbReference type="ChEBI" id="CHEBI:18420"/>
    </cofactor>
</comment>
<keyword evidence="10" id="KW-0153">Cholesterol metabolism</keyword>
<evidence type="ECO:0000256" key="9">
    <source>
        <dbReference type="ARBA" id="ARBA00022516"/>
    </source>
</evidence>
<dbReference type="InterPro" id="IPR000092">
    <property type="entry name" value="Polyprenyl_synt"/>
</dbReference>
<evidence type="ECO:0000256" key="31">
    <source>
        <dbReference type="ARBA" id="ARBA00062846"/>
    </source>
</evidence>
<name>A0A2K5IYQ7_COLAP</name>
<evidence type="ECO:0000256" key="8">
    <source>
        <dbReference type="ARBA" id="ARBA00022490"/>
    </source>
</evidence>
<dbReference type="SUPFAM" id="SSF48576">
    <property type="entry name" value="Terpenoid synthases"/>
    <property type="match status" value="1"/>
</dbReference>
<dbReference type="GO" id="GO:0004337">
    <property type="term" value="F:(2E,6E)-farnesyl diphosphate synthase activity"/>
    <property type="evidence" value="ECO:0007669"/>
    <property type="project" value="UniProtKB-EC"/>
</dbReference>
<comment type="similarity">
    <text evidence="5 32">Belongs to the FPP/GGPP synthase family.</text>
</comment>
<dbReference type="GO" id="GO:0005759">
    <property type="term" value="C:mitochondrial matrix"/>
    <property type="evidence" value="ECO:0007669"/>
    <property type="project" value="UniProtKB-ARBA"/>
</dbReference>
<dbReference type="Ensembl" id="ENSCANT00000044628.1">
    <property type="protein sequence ID" value="ENSCANP00000021652.1"/>
    <property type="gene ID" value="ENSCANG00000034269.1"/>
</dbReference>
<evidence type="ECO:0000256" key="30">
    <source>
        <dbReference type="ARBA" id="ARBA00053104"/>
    </source>
</evidence>
<dbReference type="OMA" id="RMGHPET"/>
<evidence type="ECO:0000313" key="33">
    <source>
        <dbReference type="Ensembl" id="ENSCANP00000021652.1"/>
    </source>
</evidence>
<keyword evidence="18" id="KW-0443">Lipid metabolism</keyword>
<dbReference type="EC" id="2.5.1.1" evidence="7"/>
<dbReference type="GO" id="GO:0045337">
    <property type="term" value="P:farnesyl diphosphate biosynthetic process"/>
    <property type="evidence" value="ECO:0007669"/>
    <property type="project" value="TreeGrafter"/>
</dbReference>
<keyword evidence="21" id="KW-0414">Isoprene biosynthesis</keyword>
<evidence type="ECO:0000256" key="29">
    <source>
        <dbReference type="ARBA" id="ARBA00049399"/>
    </source>
</evidence>
<dbReference type="Gene3D" id="1.10.600.10">
    <property type="entry name" value="Farnesyl Diphosphate Synthase"/>
    <property type="match status" value="1"/>
</dbReference>
<evidence type="ECO:0000256" key="15">
    <source>
        <dbReference type="ARBA" id="ARBA00022955"/>
    </source>
</evidence>
<dbReference type="InterPro" id="IPR039702">
    <property type="entry name" value="FPS1-like"/>
</dbReference>
<keyword evidence="17" id="KW-0756">Sterol biosynthesis</keyword>
<evidence type="ECO:0000256" key="21">
    <source>
        <dbReference type="ARBA" id="ARBA00023229"/>
    </source>
</evidence>
<dbReference type="AlphaFoldDB" id="A0A2K5IYQ7"/>
<dbReference type="InterPro" id="IPR008949">
    <property type="entry name" value="Isoprenoid_synthase_dom_sf"/>
</dbReference>
<dbReference type="STRING" id="336983.ENSCANP00000021652"/>
<evidence type="ECO:0000256" key="19">
    <source>
        <dbReference type="ARBA" id="ARBA00023166"/>
    </source>
</evidence>
<dbReference type="PANTHER" id="PTHR11525">
    <property type="entry name" value="FARNESYL-PYROPHOSPHATE SYNTHETASE"/>
    <property type="match status" value="1"/>
</dbReference>
<evidence type="ECO:0000256" key="2">
    <source>
        <dbReference type="ARBA" id="ARBA00004496"/>
    </source>
</evidence>
<evidence type="ECO:0000256" key="28">
    <source>
        <dbReference type="ARBA" id="ARBA00049291"/>
    </source>
</evidence>
<dbReference type="GO" id="GO:0005777">
    <property type="term" value="C:peroxisome"/>
    <property type="evidence" value="ECO:0007669"/>
    <property type="project" value="UniProtKB-ARBA"/>
</dbReference>
<dbReference type="Pfam" id="PF00348">
    <property type="entry name" value="polyprenyl_synt"/>
    <property type="match status" value="1"/>
</dbReference>
<keyword evidence="12" id="KW-0479">Metal-binding</keyword>
<evidence type="ECO:0000256" key="13">
    <source>
        <dbReference type="ARBA" id="ARBA00022778"/>
    </source>
</evidence>
<dbReference type="EC" id="2.5.1.10" evidence="6"/>
<keyword evidence="22" id="KW-0379">Hydroxylation</keyword>
<evidence type="ECO:0000256" key="27">
    <source>
        <dbReference type="ARBA" id="ARBA00034546"/>
    </source>
</evidence>
<evidence type="ECO:0000256" key="25">
    <source>
        <dbReference type="ARBA" id="ARBA00032448"/>
    </source>
</evidence>
<evidence type="ECO:0000256" key="7">
    <source>
        <dbReference type="ARBA" id="ARBA00012833"/>
    </source>
</evidence>
<comment type="catalytic activity">
    <reaction evidence="29">
        <text>isopentenyl diphosphate + (2E)-geranyl diphosphate = (2E,6E)-farnesyl diphosphate + diphosphate</text>
        <dbReference type="Rhea" id="RHEA:19361"/>
        <dbReference type="ChEBI" id="CHEBI:33019"/>
        <dbReference type="ChEBI" id="CHEBI:58057"/>
        <dbReference type="ChEBI" id="CHEBI:128769"/>
        <dbReference type="ChEBI" id="CHEBI:175763"/>
        <dbReference type="EC" id="2.5.1.10"/>
    </reaction>
</comment>
<evidence type="ECO:0000256" key="10">
    <source>
        <dbReference type="ARBA" id="ARBA00022548"/>
    </source>
</evidence>
<evidence type="ECO:0000256" key="4">
    <source>
        <dbReference type="ARBA" id="ARBA00005035"/>
    </source>
</evidence>
<dbReference type="GO" id="GO:0004161">
    <property type="term" value="F:dimethylallyltranstransferase activity"/>
    <property type="evidence" value="ECO:0007669"/>
    <property type="project" value="UniProtKB-EC"/>
</dbReference>
<dbReference type="InterPro" id="IPR033749">
    <property type="entry name" value="Polyprenyl_synt_CS"/>
</dbReference>
<evidence type="ECO:0000256" key="12">
    <source>
        <dbReference type="ARBA" id="ARBA00022723"/>
    </source>
</evidence>
<evidence type="ECO:0000256" key="5">
    <source>
        <dbReference type="ARBA" id="ARBA00006706"/>
    </source>
</evidence>
<evidence type="ECO:0000313" key="34">
    <source>
        <dbReference type="Proteomes" id="UP000233080"/>
    </source>
</evidence>
<sequence>MNGHRKSDVYAQEKQDFMGHPETEDAIAQLKEVLEYNAIGGKYPPGSTVLPRKQDADSLQQALTVGWCVELLQAFFLVADDIMDSSFTFRGQICRYQKPGMDLDAVNDAILLEACIYHLLKIYCREQPYYLNLTELFLQSSYQTGIRQTLDLIPAPQGNVDLGRFTEKRHKYIVKYKTAFYSFYLPVAAAMYMAGIDGKKEHTNAKKILLGMGEFFQVQDDYLDLFGDPSVTGEVDSDIQDQKCNPEGKFRQKEAEKMARVKALYEKLDLPAIFLQYEEDTYSHIIGFTKEYAATLPPASFRGLRTKSTSGKK</sequence>
<evidence type="ECO:0000256" key="11">
    <source>
        <dbReference type="ARBA" id="ARBA00022679"/>
    </source>
</evidence>
<reference evidence="33" key="2">
    <citation type="submission" date="2025-09" db="UniProtKB">
        <authorList>
            <consortium name="Ensembl"/>
        </authorList>
    </citation>
    <scope>IDENTIFICATION</scope>
</reference>
<evidence type="ECO:0000256" key="6">
    <source>
        <dbReference type="ARBA" id="ARBA00012439"/>
    </source>
</evidence>
<evidence type="ECO:0000256" key="16">
    <source>
        <dbReference type="ARBA" id="ARBA00022990"/>
    </source>
</evidence>
<protein>
    <recommendedName>
        <fullName evidence="27">Farnesyl pyrophosphate synthase</fullName>
        <ecNumber evidence="7">2.5.1.1</ecNumber>
        <ecNumber evidence="6">2.5.1.10</ecNumber>
    </recommendedName>
    <alternativeName>
        <fullName evidence="26">(2E,6E)-farnesyl diphosphate synthase</fullName>
    </alternativeName>
    <alternativeName>
        <fullName evidence="25">Dimethylallyltranstransferase</fullName>
    </alternativeName>
    <alternativeName>
        <fullName evidence="24">Farnesyl diphosphate synthase</fullName>
    </alternativeName>
    <alternativeName>
        <fullName evidence="23">Geranyltranstransferase</fullName>
    </alternativeName>
</protein>
<comment type="subunit">
    <text evidence="31">Homodimer. Interacts with RSAD2.</text>
</comment>
<keyword evidence="20" id="KW-0753">Steroid metabolism</keyword>
<evidence type="ECO:0000256" key="3">
    <source>
        <dbReference type="ARBA" id="ARBA00004932"/>
    </source>
</evidence>
<comment type="pathway">
    <text evidence="3">Isoprenoid biosynthesis; geranyl diphosphate biosynthesis; geranyl diphosphate from dimethylallyl diphosphate and isopentenyl diphosphate: step 1/1.</text>
</comment>
<keyword evidence="8" id="KW-0963">Cytoplasm</keyword>
<accession>A0A2K5IYQ7</accession>
<dbReference type="GO" id="GO:0006695">
    <property type="term" value="P:cholesterol biosynthetic process"/>
    <property type="evidence" value="ECO:0007669"/>
    <property type="project" value="UniProtKB-KW"/>
</dbReference>
<keyword evidence="9" id="KW-0444">Lipid biosynthesis</keyword>
<keyword evidence="14" id="KW-0460">Magnesium</keyword>
<comment type="catalytic activity">
    <reaction evidence="28">
        <text>isopentenyl diphosphate + dimethylallyl diphosphate = (2E)-geranyl diphosphate + diphosphate</text>
        <dbReference type="Rhea" id="RHEA:22408"/>
        <dbReference type="ChEBI" id="CHEBI:33019"/>
        <dbReference type="ChEBI" id="CHEBI:57623"/>
        <dbReference type="ChEBI" id="CHEBI:58057"/>
        <dbReference type="ChEBI" id="CHEBI:128769"/>
        <dbReference type="EC" id="2.5.1.1"/>
    </reaction>
</comment>
<reference evidence="33" key="1">
    <citation type="submission" date="2025-08" db="UniProtKB">
        <authorList>
            <consortium name="Ensembl"/>
        </authorList>
    </citation>
    <scope>IDENTIFICATION</scope>
</reference>
<keyword evidence="34" id="KW-1185">Reference proteome</keyword>
<comment type="pathway">
    <text evidence="4">Isoprenoid biosynthesis; farnesyl diphosphate biosynthesis; farnesyl diphosphate from geranyl diphosphate and isopentenyl diphosphate: step 1/1.</text>
</comment>
<dbReference type="GO" id="GO:0046872">
    <property type="term" value="F:metal ion binding"/>
    <property type="evidence" value="ECO:0007669"/>
    <property type="project" value="UniProtKB-KW"/>
</dbReference>